<reference evidence="2" key="1">
    <citation type="submission" date="2021-01" db="EMBL/GenBank/DDBJ databases">
        <authorList>
            <consortium name="Genoscope - CEA"/>
            <person name="William W."/>
        </authorList>
    </citation>
    <scope>NUCLEOTIDE SEQUENCE</scope>
</reference>
<dbReference type="Proteomes" id="UP000692954">
    <property type="component" value="Unassembled WGS sequence"/>
</dbReference>
<name>A0A8S1KK61_9CILI</name>
<sequence length="189" mass="22529">MSQKEKGQLQQNEQSTQNQDEISQNSYLKFKDFVPPQQEKAKKCKRNYKSKFWNEKNVELLYRLNAAFSGDSDLILKYFQKHVDNKITFNMIKQKFRYEQKNNPEKLFDKSKKPKLKEKLQKKLEAVAKMQSLNLEVKWSQVSEINDSHIEGKNEQDTEIQKNLMNEINSLLKTNRVQQAQLKNQQQQI</sequence>
<protein>
    <submittedName>
        <fullName evidence="2">Uncharacterized protein</fullName>
    </submittedName>
</protein>
<dbReference type="EMBL" id="CAJJDN010000009">
    <property type="protein sequence ID" value="CAD8055519.1"/>
    <property type="molecule type" value="Genomic_DNA"/>
</dbReference>
<feature type="compositionally biased region" description="Low complexity" evidence="1">
    <location>
        <begin position="8"/>
        <end position="19"/>
    </location>
</feature>
<evidence type="ECO:0000313" key="3">
    <source>
        <dbReference type="Proteomes" id="UP000692954"/>
    </source>
</evidence>
<proteinExistence type="predicted"/>
<feature type="region of interest" description="Disordered" evidence="1">
    <location>
        <begin position="1"/>
        <end position="21"/>
    </location>
</feature>
<organism evidence="2 3">
    <name type="scientific">Paramecium sonneborni</name>
    <dbReference type="NCBI Taxonomy" id="65129"/>
    <lineage>
        <taxon>Eukaryota</taxon>
        <taxon>Sar</taxon>
        <taxon>Alveolata</taxon>
        <taxon>Ciliophora</taxon>
        <taxon>Intramacronucleata</taxon>
        <taxon>Oligohymenophorea</taxon>
        <taxon>Peniculida</taxon>
        <taxon>Parameciidae</taxon>
        <taxon>Paramecium</taxon>
    </lineage>
</organism>
<evidence type="ECO:0000313" key="2">
    <source>
        <dbReference type="EMBL" id="CAD8055519.1"/>
    </source>
</evidence>
<comment type="caution">
    <text evidence="2">The sequence shown here is derived from an EMBL/GenBank/DDBJ whole genome shotgun (WGS) entry which is preliminary data.</text>
</comment>
<gene>
    <name evidence="2" type="ORF">PSON_ATCC_30995.1.T0090284</name>
</gene>
<keyword evidence="3" id="KW-1185">Reference proteome</keyword>
<accession>A0A8S1KK61</accession>
<dbReference type="AlphaFoldDB" id="A0A8S1KK61"/>
<evidence type="ECO:0000256" key="1">
    <source>
        <dbReference type="SAM" id="MobiDB-lite"/>
    </source>
</evidence>